<protein>
    <recommendedName>
        <fullName evidence="3">histidine kinase</fullName>
        <ecNumber evidence="3">2.7.13.3</ecNumber>
    </recommendedName>
</protein>
<keyword evidence="4" id="KW-1003">Cell membrane</keyword>
<dbReference type="PANTHER" id="PTHR45528:SF1">
    <property type="entry name" value="SENSOR HISTIDINE KINASE CPXA"/>
    <property type="match status" value="1"/>
</dbReference>
<dbReference type="SMART" id="SM00388">
    <property type="entry name" value="HisKA"/>
    <property type="match status" value="1"/>
</dbReference>
<keyword evidence="12" id="KW-0902">Two-component regulatory system</keyword>
<dbReference type="SUPFAM" id="SSF158472">
    <property type="entry name" value="HAMP domain-like"/>
    <property type="match status" value="1"/>
</dbReference>
<dbReference type="Pfam" id="PF02518">
    <property type="entry name" value="HATPase_c"/>
    <property type="match status" value="1"/>
</dbReference>
<dbReference type="InterPro" id="IPR005467">
    <property type="entry name" value="His_kinase_dom"/>
</dbReference>
<evidence type="ECO:0000256" key="4">
    <source>
        <dbReference type="ARBA" id="ARBA00022475"/>
    </source>
</evidence>
<dbReference type="Gene3D" id="1.10.287.130">
    <property type="match status" value="1"/>
</dbReference>
<name>A0ABQ6G9J0_9BACL</name>
<dbReference type="InterPro" id="IPR003660">
    <property type="entry name" value="HAMP_dom"/>
</dbReference>
<feature type="transmembrane region" description="Helical" evidence="14">
    <location>
        <begin position="12"/>
        <end position="33"/>
    </location>
</feature>
<dbReference type="Pfam" id="PF00672">
    <property type="entry name" value="HAMP"/>
    <property type="match status" value="1"/>
</dbReference>
<keyword evidence="5" id="KW-0597">Phosphoprotein</keyword>
<dbReference type="InterPro" id="IPR003594">
    <property type="entry name" value="HATPase_dom"/>
</dbReference>
<accession>A0ABQ6G9J0</accession>
<comment type="subcellular location">
    <subcellularLocation>
        <location evidence="2">Cell membrane</location>
        <topology evidence="2">Multi-pass membrane protein</topology>
    </subcellularLocation>
</comment>
<evidence type="ECO:0000256" key="6">
    <source>
        <dbReference type="ARBA" id="ARBA00022679"/>
    </source>
</evidence>
<keyword evidence="18" id="KW-1185">Reference proteome</keyword>
<evidence type="ECO:0000256" key="7">
    <source>
        <dbReference type="ARBA" id="ARBA00022692"/>
    </source>
</evidence>
<comment type="caution">
    <text evidence="17">The sequence shown here is derived from an EMBL/GenBank/DDBJ whole genome shotgun (WGS) entry which is preliminary data.</text>
</comment>
<keyword evidence="13 14" id="KW-0472">Membrane</keyword>
<proteinExistence type="predicted"/>
<reference evidence="17 18" key="1">
    <citation type="submission" date="2023-03" db="EMBL/GenBank/DDBJ databases">
        <title>Draft genome sequence of the bacteria which degrade cell wall of Tricholomamatutake.</title>
        <authorList>
            <person name="Konishi Y."/>
            <person name="Fukuta Y."/>
            <person name="Shirasaka N."/>
        </authorList>
    </citation>
    <scope>NUCLEOTIDE SEQUENCE [LARGE SCALE GENOMIC DNA]</scope>
    <source>
        <strain evidence="18">mu1</strain>
    </source>
</reference>
<dbReference type="CDD" id="cd00082">
    <property type="entry name" value="HisKA"/>
    <property type="match status" value="1"/>
</dbReference>
<dbReference type="PANTHER" id="PTHR45528">
    <property type="entry name" value="SENSOR HISTIDINE KINASE CPXA"/>
    <property type="match status" value="1"/>
</dbReference>
<evidence type="ECO:0000313" key="17">
    <source>
        <dbReference type="EMBL" id="GLX66923.1"/>
    </source>
</evidence>
<evidence type="ECO:0000313" key="18">
    <source>
        <dbReference type="Proteomes" id="UP001157114"/>
    </source>
</evidence>
<dbReference type="Proteomes" id="UP001157114">
    <property type="component" value="Unassembled WGS sequence"/>
</dbReference>
<keyword evidence="9 17" id="KW-0418">Kinase</keyword>
<dbReference type="SMART" id="SM00304">
    <property type="entry name" value="HAMP"/>
    <property type="match status" value="1"/>
</dbReference>
<evidence type="ECO:0000256" key="11">
    <source>
        <dbReference type="ARBA" id="ARBA00022989"/>
    </source>
</evidence>
<comment type="catalytic activity">
    <reaction evidence="1">
        <text>ATP + protein L-histidine = ADP + protein N-phospho-L-histidine.</text>
        <dbReference type="EC" id="2.7.13.3"/>
    </reaction>
</comment>
<organism evidence="17 18">
    <name type="scientific">Paenibacillus glycanilyticus</name>
    <dbReference type="NCBI Taxonomy" id="126569"/>
    <lineage>
        <taxon>Bacteria</taxon>
        <taxon>Bacillati</taxon>
        <taxon>Bacillota</taxon>
        <taxon>Bacilli</taxon>
        <taxon>Bacillales</taxon>
        <taxon>Paenibacillaceae</taxon>
        <taxon>Paenibacillus</taxon>
    </lineage>
</organism>
<keyword evidence="11 14" id="KW-1133">Transmembrane helix</keyword>
<dbReference type="InterPro" id="IPR003661">
    <property type="entry name" value="HisK_dim/P_dom"/>
</dbReference>
<evidence type="ECO:0000256" key="13">
    <source>
        <dbReference type="ARBA" id="ARBA00023136"/>
    </source>
</evidence>
<evidence type="ECO:0000256" key="12">
    <source>
        <dbReference type="ARBA" id="ARBA00023012"/>
    </source>
</evidence>
<dbReference type="Gene3D" id="3.30.565.10">
    <property type="entry name" value="Histidine kinase-like ATPase, C-terminal domain"/>
    <property type="match status" value="1"/>
</dbReference>
<evidence type="ECO:0000256" key="5">
    <source>
        <dbReference type="ARBA" id="ARBA00022553"/>
    </source>
</evidence>
<keyword evidence="7 14" id="KW-0812">Transmembrane</keyword>
<dbReference type="InterPro" id="IPR036890">
    <property type="entry name" value="HATPase_C_sf"/>
</dbReference>
<evidence type="ECO:0000259" key="15">
    <source>
        <dbReference type="PROSITE" id="PS50109"/>
    </source>
</evidence>
<feature type="domain" description="HAMP" evidence="16">
    <location>
        <begin position="173"/>
        <end position="225"/>
    </location>
</feature>
<evidence type="ECO:0000256" key="14">
    <source>
        <dbReference type="SAM" id="Phobius"/>
    </source>
</evidence>
<keyword evidence="8" id="KW-0547">Nucleotide-binding</keyword>
<dbReference type="CDD" id="cd06225">
    <property type="entry name" value="HAMP"/>
    <property type="match status" value="1"/>
</dbReference>
<dbReference type="PROSITE" id="PS50885">
    <property type="entry name" value="HAMP"/>
    <property type="match status" value="1"/>
</dbReference>
<evidence type="ECO:0000256" key="1">
    <source>
        <dbReference type="ARBA" id="ARBA00000085"/>
    </source>
</evidence>
<dbReference type="RefSeq" id="WP_284237641.1">
    <property type="nucleotide sequence ID" value="NZ_BSSQ01000005.1"/>
</dbReference>
<gene>
    <name evidence="17" type="primary">cssS</name>
    <name evidence="17" type="ORF">MU1_12670</name>
</gene>
<keyword evidence="6" id="KW-0808">Transferase</keyword>
<evidence type="ECO:0000259" key="16">
    <source>
        <dbReference type="PROSITE" id="PS50885"/>
    </source>
</evidence>
<sequence>MRIKSLTLRIWMTISIFICSIVIVILVLFAFIMKDNDEESARHAFEFTHAIMLDAIAPNDLDENTKQSFESQRINHFVYDQAVGQIKPVIGVSSGIDELLLDRGLALIDDHQSHVFTSKVNNKFYLAQISEIKGQTYLISYKALDCDEDMYQIIMAGILIILISLPISKLIANNIGRPLRKLEGYTRQIANKEWDSQLEIKREDEIGRLASSMKEMKEALKIADEEERKFLQSISHDLKTPVMIIASHAQAIMDGMYEHSAQEPSAIIKAEALRLERKIQLILYLNTLDYVLDNDKNSEEVYLDKILSYLVRNFKTIDSELTWELSGANREAVMLANPDRIRVAIENVLENQLRFARHSISITLIEDGLYWLIEIRNDGPLLTEEELKHLFQSFYKGTKGNFGLGLSITKKIVDHYRGTINVQNDNGYVCFRISFPKSS</sequence>
<evidence type="ECO:0000256" key="10">
    <source>
        <dbReference type="ARBA" id="ARBA00022840"/>
    </source>
</evidence>
<dbReference type="Gene3D" id="6.10.340.10">
    <property type="match status" value="1"/>
</dbReference>
<dbReference type="GO" id="GO:0016301">
    <property type="term" value="F:kinase activity"/>
    <property type="evidence" value="ECO:0007669"/>
    <property type="project" value="UniProtKB-KW"/>
</dbReference>
<feature type="domain" description="Histidine kinase" evidence="15">
    <location>
        <begin position="233"/>
        <end position="439"/>
    </location>
</feature>
<feature type="transmembrane region" description="Helical" evidence="14">
    <location>
        <begin position="150"/>
        <end position="172"/>
    </location>
</feature>
<dbReference type="InterPro" id="IPR050398">
    <property type="entry name" value="HssS/ArlS-like"/>
</dbReference>
<dbReference type="SUPFAM" id="SSF55874">
    <property type="entry name" value="ATPase domain of HSP90 chaperone/DNA topoisomerase II/histidine kinase"/>
    <property type="match status" value="1"/>
</dbReference>
<dbReference type="InterPro" id="IPR036097">
    <property type="entry name" value="HisK_dim/P_sf"/>
</dbReference>
<evidence type="ECO:0000256" key="3">
    <source>
        <dbReference type="ARBA" id="ARBA00012438"/>
    </source>
</evidence>
<dbReference type="Pfam" id="PF00512">
    <property type="entry name" value="HisKA"/>
    <property type="match status" value="1"/>
</dbReference>
<evidence type="ECO:0000256" key="8">
    <source>
        <dbReference type="ARBA" id="ARBA00022741"/>
    </source>
</evidence>
<evidence type="ECO:0000256" key="2">
    <source>
        <dbReference type="ARBA" id="ARBA00004651"/>
    </source>
</evidence>
<keyword evidence="10" id="KW-0067">ATP-binding</keyword>
<dbReference type="SMART" id="SM00387">
    <property type="entry name" value="HATPase_c"/>
    <property type="match status" value="1"/>
</dbReference>
<dbReference type="PROSITE" id="PS50109">
    <property type="entry name" value="HIS_KIN"/>
    <property type="match status" value="1"/>
</dbReference>
<dbReference type="SUPFAM" id="SSF47384">
    <property type="entry name" value="Homodimeric domain of signal transducing histidine kinase"/>
    <property type="match status" value="1"/>
</dbReference>
<dbReference type="EC" id="2.7.13.3" evidence="3"/>
<evidence type="ECO:0000256" key="9">
    <source>
        <dbReference type="ARBA" id="ARBA00022777"/>
    </source>
</evidence>
<dbReference type="EMBL" id="BSSQ01000005">
    <property type="protein sequence ID" value="GLX66923.1"/>
    <property type="molecule type" value="Genomic_DNA"/>
</dbReference>